<dbReference type="PATRIC" id="fig|1339349.3.peg.908"/>
<name>A0A078S4F6_BACUN</name>
<comment type="caution">
    <text evidence="1">The sequence shown here is derived from an EMBL/GenBank/DDBJ whole genome shotgun (WGS) entry which is preliminary data.</text>
</comment>
<accession>A0A078S4F6</accession>
<evidence type="ECO:0000313" key="2">
    <source>
        <dbReference type="Proteomes" id="UP000028013"/>
    </source>
</evidence>
<gene>
    <name evidence="1" type="ORF">M094_4105</name>
</gene>
<dbReference type="Proteomes" id="UP000028013">
    <property type="component" value="Unassembled WGS sequence"/>
</dbReference>
<organism evidence="1 2">
    <name type="scientific">Bacteroides uniformis str. 3978 T3 ii</name>
    <dbReference type="NCBI Taxonomy" id="1339349"/>
    <lineage>
        <taxon>Bacteria</taxon>
        <taxon>Pseudomonadati</taxon>
        <taxon>Bacteroidota</taxon>
        <taxon>Bacteroidia</taxon>
        <taxon>Bacteroidales</taxon>
        <taxon>Bacteroidaceae</taxon>
        <taxon>Bacteroides</taxon>
    </lineage>
</organism>
<evidence type="ECO:0000313" key="1">
    <source>
        <dbReference type="EMBL" id="KDS56456.1"/>
    </source>
</evidence>
<protein>
    <submittedName>
        <fullName evidence="1">Uncharacterized protein</fullName>
    </submittedName>
</protein>
<dbReference type="RefSeq" id="WP_035449794.1">
    <property type="nucleotide sequence ID" value="NZ_JNHN01000098.1"/>
</dbReference>
<dbReference type="EMBL" id="JNHN01000098">
    <property type="protein sequence ID" value="KDS56456.1"/>
    <property type="molecule type" value="Genomic_DNA"/>
</dbReference>
<dbReference type="AlphaFoldDB" id="A0A078S4F6"/>
<reference evidence="1 2" key="1">
    <citation type="submission" date="2014-04" db="EMBL/GenBank/DDBJ databases">
        <authorList>
            <person name="Sears C."/>
            <person name="Carroll K."/>
            <person name="Sack B.R."/>
            <person name="Qadri F."/>
            <person name="Myers L.L."/>
            <person name="Chung G.-T."/>
            <person name="Escheverria P."/>
            <person name="Fraser C.M."/>
            <person name="Sadzewicz L."/>
            <person name="Shefchek K.A."/>
            <person name="Tallon L."/>
            <person name="Das S.P."/>
            <person name="Daugherty S."/>
            <person name="Mongodin E.F."/>
        </authorList>
    </citation>
    <scope>NUCLEOTIDE SEQUENCE [LARGE SCALE GENOMIC DNA]</scope>
    <source>
        <strain evidence="1 2">3978 T3 ii</strain>
    </source>
</reference>
<proteinExistence type="predicted"/>
<sequence length="264" mass="31044">MRELRIAYRRFGIRHEIIRRVPQKWEELTPAQFLLVSRLYLQEMDEPSFLKEFYSLPSGAGSDTYYSYKLSELVEFISDCRVRMDRFILLAVSGLKAPGERLKGMCFEHFMHVDTAFNRYVRDGKDASLDTFVSMLYLKDNEYIVLPSGGKNGLFSRQKPLILQKRIMKVAKIDRHVKYAVFLNYVFVKRWLSKAFPFLFPLDDEPEPEENRKRPTAPSVNWLDIFDAFVGDDVAVMEKYQAMPVATAFRILNKRIRDAQKQKK</sequence>